<keyword evidence="9" id="KW-1185">Reference proteome</keyword>
<dbReference type="InterPro" id="IPR016032">
    <property type="entry name" value="Sig_transdc_resp-reg_C-effctor"/>
</dbReference>
<comment type="similarity">
    <text evidence="1">Belongs to the AfsR/DnrI/RedD regulatory family.</text>
</comment>
<dbReference type="Proteomes" id="UP000675554">
    <property type="component" value="Unassembled WGS sequence"/>
</dbReference>
<dbReference type="InterPro" id="IPR036388">
    <property type="entry name" value="WH-like_DNA-bd_sf"/>
</dbReference>
<proteinExistence type="inferred from homology"/>
<keyword evidence="4 6" id="KW-0238">DNA-binding</keyword>
<dbReference type="Gene3D" id="1.25.40.10">
    <property type="entry name" value="Tetratricopeptide repeat domain"/>
    <property type="match status" value="1"/>
</dbReference>
<reference evidence="8" key="1">
    <citation type="submission" date="2021-04" db="EMBL/GenBank/DDBJ databases">
        <title>Sequencing of actinobacteria type strains.</title>
        <authorList>
            <person name="Nguyen G.-S."/>
            <person name="Wentzel A."/>
        </authorList>
    </citation>
    <scope>NUCLEOTIDE SEQUENCE</scope>
    <source>
        <strain evidence="8">DSM 42095</strain>
    </source>
</reference>
<dbReference type="AlphaFoldDB" id="A0A8T4J005"/>
<dbReference type="Gene3D" id="1.10.10.10">
    <property type="entry name" value="Winged helix-like DNA-binding domain superfamily/Winged helix DNA-binding domain"/>
    <property type="match status" value="1"/>
</dbReference>
<evidence type="ECO:0000256" key="6">
    <source>
        <dbReference type="PROSITE-ProRule" id="PRU01091"/>
    </source>
</evidence>
<dbReference type="InterPro" id="IPR051677">
    <property type="entry name" value="AfsR-DnrI-RedD_regulator"/>
</dbReference>
<dbReference type="PANTHER" id="PTHR35807">
    <property type="entry name" value="TRANSCRIPTIONAL REGULATOR REDD-RELATED"/>
    <property type="match status" value="1"/>
</dbReference>
<sequence length="255" mass="28440">MYVQLLGPIRLVDDEGVSVRVPGEKLRVILASLALSPKTPVAAVDLLDELWGARPPRTAENSLQSHIARLRRILAEETGRPEARDIIRTAGPGYMLAIDPDDVDAFRFTRAVDLSAQYVRSDPSRITGVLDHALAMWRGPALLDAGHGIICRTAYARLEEARLIAREMVVEAYLRLGMHQRVIPDLKQLLSQHPLRERFCEQLMIALYRAGCQADAISTYHRIRRHLSAELGLEPGPGMQNTLREILCQEEGASL</sequence>
<dbReference type="InterPro" id="IPR005158">
    <property type="entry name" value="BTAD"/>
</dbReference>
<keyword evidence="2" id="KW-0902">Two-component regulatory system</keyword>
<dbReference type="PANTHER" id="PTHR35807:SF1">
    <property type="entry name" value="TRANSCRIPTIONAL REGULATOR REDD"/>
    <property type="match status" value="1"/>
</dbReference>
<evidence type="ECO:0000256" key="5">
    <source>
        <dbReference type="ARBA" id="ARBA00023163"/>
    </source>
</evidence>
<dbReference type="SMART" id="SM01043">
    <property type="entry name" value="BTAD"/>
    <property type="match status" value="1"/>
</dbReference>
<gene>
    <name evidence="8" type="ORF">KDA82_27745</name>
</gene>
<evidence type="ECO:0000259" key="7">
    <source>
        <dbReference type="PROSITE" id="PS51755"/>
    </source>
</evidence>
<dbReference type="SMART" id="SM00862">
    <property type="entry name" value="Trans_reg_C"/>
    <property type="match status" value="1"/>
</dbReference>
<dbReference type="PROSITE" id="PS51755">
    <property type="entry name" value="OMPR_PHOB"/>
    <property type="match status" value="1"/>
</dbReference>
<dbReference type="SUPFAM" id="SSF48452">
    <property type="entry name" value="TPR-like"/>
    <property type="match status" value="1"/>
</dbReference>
<evidence type="ECO:0000256" key="3">
    <source>
        <dbReference type="ARBA" id="ARBA00023015"/>
    </source>
</evidence>
<evidence type="ECO:0000313" key="8">
    <source>
        <dbReference type="EMBL" id="MBR7676732.1"/>
    </source>
</evidence>
<evidence type="ECO:0000256" key="1">
    <source>
        <dbReference type="ARBA" id="ARBA00005820"/>
    </source>
</evidence>
<evidence type="ECO:0000256" key="2">
    <source>
        <dbReference type="ARBA" id="ARBA00023012"/>
    </source>
</evidence>
<dbReference type="Pfam" id="PF03704">
    <property type="entry name" value="BTAD"/>
    <property type="match status" value="1"/>
</dbReference>
<dbReference type="GO" id="GO:0006355">
    <property type="term" value="P:regulation of DNA-templated transcription"/>
    <property type="evidence" value="ECO:0007669"/>
    <property type="project" value="InterPro"/>
</dbReference>
<dbReference type="CDD" id="cd15831">
    <property type="entry name" value="BTAD"/>
    <property type="match status" value="1"/>
</dbReference>
<keyword evidence="5" id="KW-0804">Transcription</keyword>
<name>A0A8T4J005_9ACTN</name>
<dbReference type="EMBL" id="JAGSMN010000729">
    <property type="protein sequence ID" value="MBR7676732.1"/>
    <property type="molecule type" value="Genomic_DNA"/>
</dbReference>
<dbReference type="SUPFAM" id="SSF46894">
    <property type="entry name" value="C-terminal effector domain of the bipartite response regulators"/>
    <property type="match status" value="1"/>
</dbReference>
<protein>
    <submittedName>
        <fullName evidence="8">AfsR/SARP family transcriptional regulator</fullName>
    </submittedName>
</protein>
<feature type="DNA-binding region" description="OmpR/PhoB-type" evidence="6">
    <location>
        <begin position="1"/>
        <end position="98"/>
    </location>
</feature>
<dbReference type="GO" id="GO:0003677">
    <property type="term" value="F:DNA binding"/>
    <property type="evidence" value="ECO:0007669"/>
    <property type="project" value="UniProtKB-UniRule"/>
</dbReference>
<dbReference type="InterPro" id="IPR001867">
    <property type="entry name" value="OmpR/PhoB-type_DNA-bd"/>
</dbReference>
<accession>A0A8T4J005</accession>
<comment type="caution">
    <text evidence="8">The sequence shown here is derived from an EMBL/GenBank/DDBJ whole genome shotgun (WGS) entry which is preliminary data.</text>
</comment>
<dbReference type="InterPro" id="IPR011990">
    <property type="entry name" value="TPR-like_helical_dom_sf"/>
</dbReference>
<keyword evidence="3" id="KW-0805">Transcription regulation</keyword>
<feature type="domain" description="OmpR/PhoB-type" evidence="7">
    <location>
        <begin position="1"/>
        <end position="98"/>
    </location>
</feature>
<evidence type="ECO:0000313" key="9">
    <source>
        <dbReference type="Proteomes" id="UP000675554"/>
    </source>
</evidence>
<evidence type="ECO:0000256" key="4">
    <source>
        <dbReference type="ARBA" id="ARBA00023125"/>
    </source>
</evidence>
<dbReference type="GO" id="GO:0000160">
    <property type="term" value="P:phosphorelay signal transduction system"/>
    <property type="evidence" value="ECO:0007669"/>
    <property type="project" value="UniProtKB-KW"/>
</dbReference>
<dbReference type="Pfam" id="PF00486">
    <property type="entry name" value="Trans_reg_C"/>
    <property type="match status" value="1"/>
</dbReference>
<organism evidence="8 9">
    <name type="scientific">Streptomyces daliensis</name>
    <dbReference type="NCBI Taxonomy" id="299421"/>
    <lineage>
        <taxon>Bacteria</taxon>
        <taxon>Bacillati</taxon>
        <taxon>Actinomycetota</taxon>
        <taxon>Actinomycetes</taxon>
        <taxon>Kitasatosporales</taxon>
        <taxon>Streptomycetaceae</taxon>
        <taxon>Streptomyces</taxon>
    </lineage>
</organism>